<evidence type="ECO:0000313" key="2">
    <source>
        <dbReference type="EMBL" id="VDH92005.1"/>
    </source>
</evidence>
<dbReference type="Proteomes" id="UP000596742">
    <property type="component" value="Unassembled WGS sequence"/>
</dbReference>
<accession>A0A8B6BL98</accession>
<name>A0A8B6BL98_MYTGA</name>
<sequence>MSTKRKHEVLDQHEPKRKHAKEPGQQALKRKHTEVPGQQDPVRKKVFDHIYGNKFWGPYLSERQWCTVREETLGNCWDNTSYEEITLANYRCGEDGIFGLSD</sequence>
<organism evidence="2 3">
    <name type="scientific">Mytilus galloprovincialis</name>
    <name type="common">Mediterranean mussel</name>
    <dbReference type="NCBI Taxonomy" id="29158"/>
    <lineage>
        <taxon>Eukaryota</taxon>
        <taxon>Metazoa</taxon>
        <taxon>Spiralia</taxon>
        <taxon>Lophotrochozoa</taxon>
        <taxon>Mollusca</taxon>
        <taxon>Bivalvia</taxon>
        <taxon>Autobranchia</taxon>
        <taxon>Pteriomorphia</taxon>
        <taxon>Mytilida</taxon>
        <taxon>Mytiloidea</taxon>
        <taxon>Mytilidae</taxon>
        <taxon>Mytilinae</taxon>
        <taxon>Mytilus</taxon>
    </lineage>
</organism>
<evidence type="ECO:0000313" key="3">
    <source>
        <dbReference type="Proteomes" id="UP000596742"/>
    </source>
</evidence>
<protein>
    <submittedName>
        <fullName evidence="2">Uncharacterized protein</fullName>
    </submittedName>
</protein>
<gene>
    <name evidence="2" type="ORF">MGAL_10B067889</name>
</gene>
<comment type="caution">
    <text evidence="2">The sequence shown here is derived from an EMBL/GenBank/DDBJ whole genome shotgun (WGS) entry which is preliminary data.</text>
</comment>
<feature type="region of interest" description="Disordered" evidence="1">
    <location>
        <begin position="1"/>
        <end position="41"/>
    </location>
</feature>
<evidence type="ECO:0000256" key="1">
    <source>
        <dbReference type="SAM" id="MobiDB-lite"/>
    </source>
</evidence>
<proteinExistence type="predicted"/>
<reference evidence="2" key="1">
    <citation type="submission" date="2018-11" db="EMBL/GenBank/DDBJ databases">
        <authorList>
            <person name="Alioto T."/>
            <person name="Alioto T."/>
        </authorList>
    </citation>
    <scope>NUCLEOTIDE SEQUENCE</scope>
</reference>
<dbReference type="AlphaFoldDB" id="A0A8B6BL98"/>
<dbReference type="OrthoDB" id="14419at2759"/>
<keyword evidence="3" id="KW-1185">Reference proteome</keyword>
<dbReference type="EMBL" id="UYJE01000297">
    <property type="protein sequence ID" value="VDH92005.1"/>
    <property type="molecule type" value="Genomic_DNA"/>
</dbReference>